<comment type="caution">
    <text evidence="2">The sequence shown here is derived from an EMBL/GenBank/DDBJ whole genome shotgun (WGS) entry which is preliminary data.</text>
</comment>
<organism evidence="2 3">
    <name type="scientific">Tetrabaena socialis</name>
    <dbReference type="NCBI Taxonomy" id="47790"/>
    <lineage>
        <taxon>Eukaryota</taxon>
        <taxon>Viridiplantae</taxon>
        <taxon>Chlorophyta</taxon>
        <taxon>core chlorophytes</taxon>
        <taxon>Chlorophyceae</taxon>
        <taxon>CS clade</taxon>
        <taxon>Chlamydomonadales</taxon>
        <taxon>Tetrabaenaceae</taxon>
        <taxon>Tetrabaena</taxon>
    </lineage>
</organism>
<evidence type="ECO:0008006" key="4">
    <source>
        <dbReference type="Google" id="ProtNLM"/>
    </source>
</evidence>
<dbReference type="EMBL" id="PGGS01000105">
    <property type="protein sequence ID" value="PNH09087.1"/>
    <property type="molecule type" value="Genomic_DNA"/>
</dbReference>
<evidence type="ECO:0000313" key="2">
    <source>
        <dbReference type="EMBL" id="PNH09087.1"/>
    </source>
</evidence>
<name>A0A2J8A982_9CHLO</name>
<gene>
    <name evidence="2" type="ORF">TSOC_004338</name>
</gene>
<proteinExistence type="predicted"/>
<evidence type="ECO:0000313" key="3">
    <source>
        <dbReference type="Proteomes" id="UP000236333"/>
    </source>
</evidence>
<feature type="region of interest" description="Disordered" evidence="1">
    <location>
        <begin position="1"/>
        <end position="61"/>
    </location>
</feature>
<dbReference type="Proteomes" id="UP000236333">
    <property type="component" value="Unassembled WGS sequence"/>
</dbReference>
<evidence type="ECO:0000256" key="1">
    <source>
        <dbReference type="SAM" id="MobiDB-lite"/>
    </source>
</evidence>
<feature type="compositionally biased region" description="Low complexity" evidence="1">
    <location>
        <begin position="44"/>
        <end position="61"/>
    </location>
</feature>
<reference evidence="2 3" key="1">
    <citation type="journal article" date="2017" name="Mol. Biol. Evol.">
        <title>The 4-celled Tetrabaena socialis nuclear genome reveals the essential components for genetic control of cell number at the origin of multicellularity in the volvocine lineage.</title>
        <authorList>
            <person name="Featherston J."/>
            <person name="Arakaki Y."/>
            <person name="Hanschen E.R."/>
            <person name="Ferris P.J."/>
            <person name="Michod R.E."/>
            <person name="Olson B.J.S.C."/>
            <person name="Nozaki H."/>
            <person name="Durand P.M."/>
        </authorList>
    </citation>
    <scope>NUCLEOTIDE SEQUENCE [LARGE SCALE GENOMIC DNA]</scope>
    <source>
        <strain evidence="2 3">NIES-571</strain>
    </source>
</reference>
<dbReference type="AlphaFoldDB" id="A0A2J8A982"/>
<sequence length="219" mass="21647">MVLGRAFMAPRSADSAFAKTPTPLGTNSAASSTTADTADDERCSTSASDADSSASSSSGAASSDLEARSASLHIPSGACISTCDQLPAAVASTPLQVPQTPAAAQSPSAINTSAKASLASACNSTTSSDAADDTGSTPGGVLEESAFISLHGLSRCTAVRELGAGSLGRVELVSVLLADGATTRLCARKTVPRKTAAEDRAVAFEMAGLRAGAGTRHAV</sequence>
<protein>
    <recommendedName>
        <fullName evidence="4">Protein kinase domain-containing protein</fullName>
    </recommendedName>
</protein>
<keyword evidence="3" id="KW-1185">Reference proteome</keyword>
<accession>A0A2J8A982</accession>